<keyword evidence="2" id="KW-0342">GTP-binding</keyword>
<dbReference type="PANTHER" id="PTHR24072">
    <property type="entry name" value="RHO FAMILY GTPASE"/>
    <property type="match status" value="1"/>
</dbReference>
<comment type="caution">
    <text evidence="3">The sequence shown here is derived from an EMBL/GenBank/DDBJ whole genome shotgun (WGS) entry which is preliminary data.</text>
</comment>
<evidence type="ECO:0000256" key="1">
    <source>
        <dbReference type="ARBA" id="ARBA00022741"/>
    </source>
</evidence>
<dbReference type="InterPro" id="IPR003578">
    <property type="entry name" value="Small_GTPase_Rho"/>
</dbReference>
<dbReference type="SMART" id="SM00174">
    <property type="entry name" value="RHO"/>
    <property type="match status" value="1"/>
</dbReference>
<dbReference type="Proteomes" id="UP001210925">
    <property type="component" value="Unassembled WGS sequence"/>
</dbReference>
<accession>A0AAD5UM24</accession>
<dbReference type="InterPro" id="IPR001806">
    <property type="entry name" value="Small_GTPase"/>
</dbReference>
<protein>
    <submittedName>
        <fullName evidence="3">GTP-binding protein Rho1</fullName>
    </submittedName>
</protein>
<evidence type="ECO:0000313" key="3">
    <source>
        <dbReference type="EMBL" id="KAJ3261830.1"/>
    </source>
</evidence>
<name>A0AAD5UM24_9FUNG</name>
<proteinExistence type="predicted"/>
<dbReference type="PROSITE" id="PS51420">
    <property type="entry name" value="RHO"/>
    <property type="match status" value="1"/>
</dbReference>
<dbReference type="Pfam" id="PF00071">
    <property type="entry name" value="Ras"/>
    <property type="match status" value="1"/>
</dbReference>
<dbReference type="EMBL" id="JADGKB010000004">
    <property type="protein sequence ID" value="KAJ3261830.1"/>
    <property type="molecule type" value="Genomic_DNA"/>
</dbReference>
<dbReference type="GO" id="GO:0005525">
    <property type="term" value="F:GTP binding"/>
    <property type="evidence" value="ECO:0007669"/>
    <property type="project" value="UniProtKB-KW"/>
</dbReference>
<dbReference type="SUPFAM" id="SSF52540">
    <property type="entry name" value="P-loop containing nucleoside triphosphate hydrolases"/>
    <property type="match status" value="1"/>
</dbReference>
<keyword evidence="1" id="KW-0547">Nucleotide-binding</keyword>
<gene>
    <name evidence="3" type="primary">RHO1_5</name>
    <name evidence="3" type="ORF">HK103_004781</name>
</gene>
<evidence type="ECO:0000313" key="4">
    <source>
        <dbReference type="Proteomes" id="UP001210925"/>
    </source>
</evidence>
<dbReference type="GO" id="GO:0003924">
    <property type="term" value="F:GTPase activity"/>
    <property type="evidence" value="ECO:0007669"/>
    <property type="project" value="InterPro"/>
</dbReference>
<dbReference type="Gene3D" id="3.40.50.300">
    <property type="entry name" value="P-loop containing nucleotide triphosphate hydrolases"/>
    <property type="match status" value="1"/>
</dbReference>
<keyword evidence="4" id="KW-1185">Reference proteome</keyword>
<reference evidence="3" key="1">
    <citation type="submission" date="2020-05" db="EMBL/GenBank/DDBJ databases">
        <title>Phylogenomic resolution of chytrid fungi.</title>
        <authorList>
            <person name="Stajich J.E."/>
            <person name="Amses K."/>
            <person name="Simmons R."/>
            <person name="Seto K."/>
            <person name="Myers J."/>
            <person name="Bonds A."/>
            <person name="Quandt C.A."/>
            <person name="Barry K."/>
            <person name="Liu P."/>
            <person name="Grigoriev I."/>
            <person name="Longcore J.E."/>
            <person name="James T.Y."/>
        </authorList>
    </citation>
    <scope>NUCLEOTIDE SEQUENCE</scope>
    <source>
        <strain evidence="3">PLAUS21</strain>
    </source>
</reference>
<dbReference type="PROSITE" id="PS51421">
    <property type="entry name" value="RAS"/>
    <property type="match status" value="1"/>
</dbReference>
<dbReference type="GO" id="GO:0007264">
    <property type="term" value="P:small GTPase-mediated signal transduction"/>
    <property type="evidence" value="ECO:0007669"/>
    <property type="project" value="InterPro"/>
</dbReference>
<dbReference type="SMART" id="SM00175">
    <property type="entry name" value="RAB"/>
    <property type="match status" value="1"/>
</dbReference>
<evidence type="ECO:0000256" key="2">
    <source>
        <dbReference type="ARBA" id="ARBA00023134"/>
    </source>
</evidence>
<dbReference type="InterPro" id="IPR027417">
    <property type="entry name" value="P-loop_NTPase"/>
</dbReference>
<dbReference type="PRINTS" id="PR00449">
    <property type="entry name" value="RASTRNSFRMNG"/>
</dbReference>
<organism evidence="3 4">
    <name type="scientific">Boothiomyces macroporosus</name>
    <dbReference type="NCBI Taxonomy" id="261099"/>
    <lineage>
        <taxon>Eukaryota</taxon>
        <taxon>Fungi</taxon>
        <taxon>Fungi incertae sedis</taxon>
        <taxon>Chytridiomycota</taxon>
        <taxon>Chytridiomycota incertae sedis</taxon>
        <taxon>Chytridiomycetes</taxon>
        <taxon>Rhizophydiales</taxon>
        <taxon>Terramycetaceae</taxon>
        <taxon>Boothiomyces</taxon>
    </lineage>
</organism>
<sequence length="142" mass="16169">MINWELVSWDSDPQTYLRYRPMIYGEGDVVLLCFDISNKESLFSLSEKWIQDILEFGPNVPRIVVGMKADTRDSKNILEKPVTHQEGSAMAKIVGAFAYVECSSKTREGVDQVFIQAARAINSVPQLSQKRKLKQRQTCNIL</sequence>
<dbReference type="PROSITE" id="PS51419">
    <property type="entry name" value="RAB"/>
    <property type="match status" value="1"/>
</dbReference>
<dbReference type="AlphaFoldDB" id="A0AAD5UM24"/>